<evidence type="ECO:0000313" key="2">
    <source>
        <dbReference type="EMBL" id="CAD5218756.1"/>
    </source>
</evidence>
<dbReference type="Proteomes" id="UP000783686">
    <property type="component" value="Unassembled WGS sequence"/>
</dbReference>
<keyword evidence="1" id="KW-1133">Transmembrane helix</keyword>
<accession>A0A811KSI9</accession>
<gene>
    <name evidence="2" type="ORF">BOKJ2_LOCUS7966</name>
</gene>
<keyword evidence="1" id="KW-0472">Membrane</keyword>
<dbReference type="Proteomes" id="UP000614601">
    <property type="component" value="Unassembled WGS sequence"/>
</dbReference>
<keyword evidence="3" id="KW-1185">Reference proteome</keyword>
<sequence>MLKSNKTSVTKSITSLNEVLTKLQEPVKCATTRLAVVELLKRKSSLEDAISRSEAKLQLLLSCEGVDKDVTIDDYVNKATEAIEEGFSVNRELKALIIEREQQVAEENEARRAGNPTTVHQEVPKLQFRTPKFNLPVFDGEDHTKWPSFAQTFEAYVKSTNFTPFEKITVLKECLQGKARLASEVATLECNNTVINQICEPHIWSTKELKISQDLHCNVTCGQNQQYLQLHHEVGLAHIMNDYLVPNQSMVQEEKSNINIIFFGIVFMVIILFLFKTNLGGFALSLIVRLLKTKTL</sequence>
<evidence type="ECO:0000256" key="1">
    <source>
        <dbReference type="SAM" id="Phobius"/>
    </source>
</evidence>
<organism evidence="2 3">
    <name type="scientific">Bursaphelenchus okinawaensis</name>
    <dbReference type="NCBI Taxonomy" id="465554"/>
    <lineage>
        <taxon>Eukaryota</taxon>
        <taxon>Metazoa</taxon>
        <taxon>Ecdysozoa</taxon>
        <taxon>Nematoda</taxon>
        <taxon>Chromadorea</taxon>
        <taxon>Rhabditida</taxon>
        <taxon>Tylenchina</taxon>
        <taxon>Tylenchomorpha</taxon>
        <taxon>Aphelenchoidea</taxon>
        <taxon>Aphelenchoididae</taxon>
        <taxon>Bursaphelenchus</taxon>
    </lineage>
</organism>
<proteinExistence type="predicted"/>
<reference evidence="2" key="1">
    <citation type="submission" date="2020-09" db="EMBL/GenBank/DDBJ databases">
        <authorList>
            <person name="Kikuchi T."/>
        </authorList>
    </citation>
    <scope>NUCLEOTIDE SEQUENCE</scope>
    <source>
        <strain evidence="2">SH1</strain>
    </source>
</reference>
<comment type="caution">
    <text evidence="2">The sequence shown here is derived from an EMBL/GenBank/DDBJ whole genome shotgun (WGS) entry which is preliminary data.</text>
</comment>
<feature type="transmembrane region" description="Helical" evidence="1">
    <location>
        <begin position="260"/>
        <end position="288"/>
    </location>
</feature>
<dbReference type="EMBL" id="CAJFDH010000004">
    <property type="protein sequence ID" value="CAD5218756.1"/>
    <property type="molecule type" value="Genomic_DNA"/>
</dbReference>
<keyword evidence="1" id="KW-0812">Transmembrane</keyword>
<dbReference type="EMBL" id="CAJFCW020000004">
    <property type="protein sequence ID" value="CAG9111604.1"/>
    <property type="molecule type" value="Genomic_DNA"/>
</dbReference>
<protein>
    <submittedName>
        <fullName evidence="2">Uncharacterized protein</fullName>
    </submittedName>
</protein>
<evidence type="ECO:0000313" key="3">
    <source>
        <dbReference type="Proteomes" id="UP000614601"/>
    </source>
</evidence>
<name>A0A811KSI9_9BILA</name>
<dbReference type="AlphaFoldDB" id="A0A811KSI9"/>